<reference evidence="3" key="1">
    <citation type="submission" date="2023-08" db="EMBL/GenBank/DDBJ databases">
        <title>Mucin Metabolism Genes Underlie the Key Renovations of Bacteroides xylanisolvens Genomes in Captive Great Apes.</title>
        <authorList>
            <person name="Nishida A.H."/>
        </authorList>
    </citation>
    <scope>NUCLEOTIDE SEQUENCE</scope>
    <source>
        <strain evidence="3">P13.H9</strain>
    </source>
</reference>
<comment type="caution">
    <text evidence="3">The sequence shown here is derived from an EMBL/GenBank/DDBJ whole genome shotgun (WGS) entry which is preliminary data.</text>
</comment>
<dbReference type="Proteomes" id="UP001198461">
    <property type="component" value="Unassembled WGS sequence"/>
</dbReference>
<dbReference type="EMBL" id="JAIWYE010000037">
    <property type="protein sequence ID" value="MCA4706117.1"/>
    <property type="molecule type" value="Genomic_DNA"/>
</dbReference>
<evidence type="ECO:0000313" key="4">
    <source>
        <dbReference type="Proteomes" id="UP001198461"/>
    </source>
</evidence>
<organism evidence="3 4">
    <name type="scientific">Bacteroides xylanisolvens</name>
    <dbReference type="NCBI Taxonomy" id="371601"/>
    <lineage>
        <taxon>Bacteria</taxon>
        <taxon>Pseudomonadati</taxon>
        <taxon>Bacteroidota</taxon>
        <taxon>Bacteroidia</taxon>
        <taxon>Bacteroidales</taxon>
        <taxon>Bacteroidaceae</taxon>
        <taxon>Bacteroides</taxon>
    </lineage>
</organism>
<dbReference type="RefSeq" id="WP_225451131.1">
    <property type="nucleotide sequence ID" value="NZ_JAIWXB010000037.1"/>
</dbReference>
<evidence type="ECO:0000259" key="2">
    <source>
        <dbReference type="Pfam" id="PF13635"/>
    </source>
</evidence>
<dbReference type="Pfam" id="PF13173">
    <property type="entry name" value="AAA_14"/>
    <property type="match status" value="1"/>
</dbReference>
<gene>
    <name evidence="3" type="ORF">LD004_21155</name>
</gene>
<dbReference type="Gene3D" id="3.40.50.300">
    <property type="entry name" value="P-loop containing nucleotide triphosphate hydrolases"/>
    <property type="match status" value="1"/>
</dbReference>
<dbReference type="InterPro" id="IPR025420">
    <property type="entry name" value="DUF4143"/>
</dbReference>
<dbReference type="Pfam" id="PF13635">
    <property type="entry name" value="DUF4143"/>
    <property type="match status" value="1"/>
</dbReference>
<feature type="domain" description="AAA" evidence="1">
    <location>
        <begin position="21"/>
        <end position="152"/>
    </location>
</feature>
<dbReference type="PANTHER" id="PTHR43566">
    <property type="entry name" value="CONSERVED PROTEIN"/>
    <property type="match status" value="1"/>
</dbReference>
<dbReference type="SUPFAM" id="SSF52540">
    <property type="entry name" value="P-loop containing nucleoside triphosphate hydrolases"/>
    <property type="match status" value="1"/>
</dbReference>
<name>A0AAW4SZW0_9BACE</name>
<feature type="domain" description="DUF4143" evidence="2">
    <location>
        <begin position="197"/>
        <end position="354"/>
    </location>
</feature>
<sequence length="397" mass="45440">MVGYKRAQYSEVMARINEPRSKMQVIVGPRQVGKSTLISQVLEACELPYDSYSADDVVGASANWLAGIWQTARMRMDMRGEGKRLLVVDEIQKITNWSETVKAEWDRDTREKRELVVVLLGSSRMLIEKGLTESLAGRYELIRLTHWTFPEMKECFGWNLYQYVYFGGYPGAAAYIADERRWRNYVKDALIEPSISKDVLMDTKIMKPQLLRQLFELGSSYSGELLSLTKVAAQLQDAGNVTTLAGYLHLLDECGLLCGLQKYAEDDARKYNSIPKFQVHNNALRNVYADKDYMEMAEDPKAWGRYVESSVGAYIVSQAQICDYKAYYWRDSHDEVDFVLHRRGKTIAIEVKSGRRTTNNGLPKFEKAYHPHRAFVVGSGGLSFEEFLSMDLNLLFK</sequence>
<evidence type="ECO:0000259" key="1">
    <source>
        <dbReference type="Pfam" id="PF13173"/>
    </source>
</evidence>
<dbReference type="AlphaFoldDB" id="A0AAW4SZW0"/>
<proteinExistence type="predicted"/>
<dbReference type="InterPro" id="IPR041682">
    <property type="entry name" value="AAA_14"/>
</dbReference>
<dbReference type="PANTHER" id="PTHR43566:SF1">
    <property type="entry name" value="AAA+ ATPASE DOMAIN-CONTAINING PROTEIN"/>
    <property type="match status" value="1"/>
</dbReference>
<dbReference type="InterPro" id="IPR027417">
    <property type="entry name" value="P-loop_NTPase"/>
</dbReference>
<protein>
    <submittedName>
        <fullName evidence="3">AAA family ATPase</fullName>
    </submittedName>
</protein>
<evidence type="ECO:0000313" key="3">
    <source>
        <dbReference type="EMBL" id="MCA4706117.1"/>
    </source>
</evidence>
<accession>A0AAW4SZW0</accession>